<sequence>MLTRADNVCRVVTDSGVADVDMWFRRRRRPGFLGPVGVSRLLVFEIVQVVLLFVVVRQDWARIAGVVIGVLAVVVAFGRSGGRWWTERFGAWLRFRRRRGVIAADVDDPRLAALRELAPDLVVEDVDGPAHTTMGLGADGAGWFTVLEVVSAPEDKIHPPVPLAGLVRLAADAEQPGVVMQVVSQSEPSWRAGPASAGVGAREVRQVTWVSVRLDAELVAESVAGTDGADVGVPVVLAELTRRTGRVLKRRGLPNRVLDADGVLDALARSCALGSASPSVPIREEWTAWHSTGLSHACFWLRSWPGPDRAAGLLAALRALPAARVTVTFLLEPAHQDSDIRCLVRVSAPASGLGEACETAMRLTRQAGGELFRLDGEQAAAVYATAPTGGGAR</sequence>
<keyword evidence="4" id="KW-1185">Reference proteome</keyword>
<dbReference type="Pfam" id="PF11203">
    <property type="entry name" value="EccE"/>
    <property type="match status" value="1"/>
</dbReference>
<evidence type="ECO:0000313" key="3">
    <source>
        <dbReference type="EMBL" id="SFB40545.1"/>
    </source>
</evidence>
<dbReference type="InterPro" id="IPR050051">
    <property type="entry name" value="EccE_dom"/>
</dbReference>
<accession>A0A1I1AR73</accession>
<dbReference type="Proteomes" id="UP000243799">
    <property type="component" value="Unassembled WGS sequence"/>
</dbReference>
<proteinExistence type="predicted"/>
<evidence type="ECO:0000259" key="2">
    <source>
        <dbReference type="Pfam" id="PF11203"/>
    </source>
</evidence>
<dbReference type="STRING" id="490629.SAMN05216266_11086"/>
<evidence type="ECO:0000313" key="4">
    <source>
        <dbReference type="Proteomes" id="UP000243799"/>
    </source>
</evidence>
<dbReference type="AlphaFoldDB" id="A0A1I1AR73"/>
<feature type="transmembrane region" description="Helical" evidence="1">
    <location>
        <begin position="32"/>
        <end position="54"/>
    </location>
</feature>
<feature type="transmembrane region" description="Helical" evidence="1">
    <location>
        <begin position="60"/>
        <end position="78"/>
    </location>
</feature>
<dbReference type="EMBL" id="FOKG01000010">
    <property type="protein sequence ID" value="SFB40545.1"/>
    <property type="molecule type" value="Genomic_DNA"/>
</dbReference>
<reference evidence="4" key="1">
    <citation type="submission" date="2016-10" db="EMBL/GenBank/DDBJ databases">
        <authorList>
            <person name="Varghese N."/>
            <person name="Submissions S."/>
        </authorList>
    </citation>
    <scope>NUCLEOTIDE SEQUENCE [LARGE SCALE GENOMIC DNA]</scope>
    <source>
        <strain evidence="4">CGMCC 4.3568</strain>
    </source>
</reference>
<keyword evidence="1" id="KW-0472">Membrane</keyword>
<keyword evidence="1" id="KW-0812">Transmembrane</keyword>
<name>A0A1I1AR73_9PSEU</name>
<feature type="domain" description="Type VII secretion system protein EccE" evidence="2">
    <location>
        <begin position="206"/>
        <end position="301"/>
    </location>
</feature>
<organism evidence="3 4">
    <name type="scientific">Amycolatopsis marina</name>
    <dbReference type="NCBI Taxonomy" id="490629"/>
    <lineage>
        <taxon>Bacteria</taxon>
        <taxon>Bacillati</taxon>
        <taxon>Actinomycetota</taxon>
        <taxon>Actinomycetes</taxon>
        <taxon>Pseudonocardiales</taxon>
        <taxon>Pseudonocardiaceae</taxon>
        <taxon>Amycolatopsis</taxon>
    </lineage>
</organism>
<keyword evidence="1" id="KW-1133">Transmembrane helix</keyword>
<protein>
    <submittedName>
        <fullName evidence="3">Type VII secretion protein EccE</fullName>
    </submittedName>
</protein>
<gene>
    <name evidence="3" type="ORF">SAMN05216266_11086</name>
</gene>
<evidence type="ECO:0000256" key="1">
    <source>
        <dbReference type="SAM" id="Phobius"/>
    </source>
</evidence>